<proteinExistence type="predicted"/>
<name>A0ABU5ZX92_9FLAO</name>
<dbReference type="RefSeq" id="WP_324180515.1">
    <property type="nucleotide sequence ID" value="NZ_BAABAW010000006.1"/>
</dbReference>
<sequence>MKSYQEHTLVQKCLQEIEDKLGWGNSNQWHNDVFIELSDVIRENTQILLSPTTLKRVWGRITYKSAPSISTLNTLAQFAEYENWRDFKNKNDIKKPSWIAKKIAQNMGIIVITASIMTIVFISFYSMIGSKKDTISPANLSKIVFSSKPITQGLPNSVVFDFDLNDLKSNSIYIQQYWDKTKTIKIKPSQNQATGIYYFPGYFGAKLLVDGEIIREHDLFIRSNGWVGTVEYKPIPKYINQKDLFGKHLSMPSSIIEEIKSNENPIISSFHLVDDFKNISGDNISIRTSVRNLYRDKWAVCQSFRIVVLGTSGAMVIPFSIPGCVSNINLMLNDIYLKGKEHDLSAFGADFSTFRIIDIMIKEKKVSVYIDNLEIYTQEYNEPIGNFVGIRYKFLGAGEVDFLKINQEPKGQTILYEDFDIDSF</sequence>
<evidence type="ECO:0000313" key="3">
    <source>
        <dbReference type="Proteomes" id="UP001327027"/>
    </source>
</evidence>
<accession>A0ABU5ZX92</accession>
<evidence type="ECO:0008006" key="4">
    <source>
        <dbReference type="Google" id="ProtNLM"/>
    </source>
</evidence>
<evidence type="ECO:0000313" key="2">
    <source>
        <dbReference type="EMBL" id="MEB3346486.1"/>
    </source>
</evidence>
<reference evidence="2 3" key="1">
    <citation type="journal article" date="2013" name="Int. J. Syst. Evol. Microbiol.">
        <title>Aquimarina gracilis sp. nov., isolated from the gut microflora of a mussel, Mytilus coruscus, and emended description of Aquimarina spongiae.</title>
        <authorList>
            <person name="Park S.C."/>
            <person name="Choe H.N."/>
            <person name="Baik K.S."/>
            <person name="Seong C.N."/>
        </authorList>
    </citation>
    <scope>NUCLEOTIDE SEQUENCE [LARGE SCALE GENOMIC DNA]</scope>
    <source>
        <strain evidence="2 3">PSC32</strain>
    </source>
</reference>
<keyword evidence="1" id="KW-0472">Membrane</keyword>
<keyword evidence="3" id="KW-1185">Reference proteome</keyword>
<organism evidence="2 3">
    <name type="scientific">Aquimarina gracilis</name>
    <dbReference type="NCBI Taxonomy" id="874422"/>
    <lineage>
        <taxon>Bacteria</taxon>
        <taxon>Pseudomonadati</taxon>
        <taxon>Bacteroidota</taxon>
        <taxon>Flavobacteriia</taxon>
        <taxon>Flavobacteriales</taxon>
        <taxon>Flavobacteriaceae</taxon>
        <taxon>Aquimarina</taxon>
    </lineage>
</organism>
<feature type="transmembrane region" description="Helical" evidence="1">
    <location>
        <begin position="107"/>
        <end position="128"/>
    </location>
</feature>
<protein>
    <recommendedName>
        <fullName evidence="4">FecR family protein</fullName>
    </recommendedName>
</protein>
<evidence type="ECO:0000256" key="1">
    <source>
        <dbReference type="SAM" id="Phobius"/>
    </source>
</evidence>
<dbReference type="Proteomes" id="UP001327027">
    <property type="component" value="Unassembled WGS sequence"/>
</dbReference>
<keyword evidence="1" id="KW-1133">Transmembrane helix</keyword>
<gene>
    <name evidence="2" type="ORF">U6A24_13495</name>
</gene>
<keyword evidence="1" id="KW-0812">Transmembrane</keyword>
<dbReference type="EMBL" id="JAYKLX010000006">
    <property type="protein sequence ID" value="MEB3346486.1"/>
    <property type="molecule type" value="Genomic_DNA"/>
</dbReference>
<comment type="caution">
    <text evidence="2">The sequence shown here is derived from an EMBL/GenBank/DDBJ whole genome shotgun (WGS) entry which is preliminary data.</text>
</comment>